<dbReference type="Gene3D" id="3.30.930.30">
    <property type="match status" value="1"/>
</dbReference>
<protein>
    <submittedName>
        <fullName evidence="4">MobA/MobL family</fullName>
    </submittedName>
</protein>
<evidence type="ECO:0000313" key="5">
    <source>
        <dbReference type="Proteomes" id="UP000095602"/>
    </source>
</evidence>
<reference evidence="4 5" key="1">
    <citation type="submission" date="2015-09" db="EMBL/GenBank/DDBJ databases">
        <authorList>
            <consortium name="Pathogen Informatics"/>
        </authorList>
    </citation>
    <scope>NUCLEOTIDE SEQUENCE [LARGE SCALE GENOMIC DNA]</scope>
    <source>
        <strain evidence="4 5">2789STDY5834884</strain>
    </source>
</reference>
<keyword evidence="2" id="KW-0184">Conjugation</keyword>
<evidence type="ECO:0000259" key="3">
    <source>
        <dbReference type="Pfam" id="PF03389"/>
    </source>
</evidence>
<dbReference type="EMBL" id="CZAJ01000049">
    <property type="protein sequence ID" value="CUP44006.1"/>
    <property type="molecule type" value="Genomic_DNA"/>
</dbReference>
<evidence type="ECO:0000313" key="4">
    <source>
        <dbReference type="EMBL" id="CUP44006.1"/>
    </source>
</evidence>
<evidence type="ECO:0000256" key="1">
    <source>
        <dbReference type="ARBA" id="ARBA00010873"/>
    </source>
</evidence>
<feature type="domain" description="MobA/MobL protein" evidence="3">
    <location>
        <begin position="63"/>
        <end position="206"/>
    </location>
</feature>
<organism evidence="4 5">
    <name type="scientific">Agathobacter rectalis</name>
    <dbReference type="NCBI Taxonomy" id="39491"/>
    <lineage>
        <taxon>Bacteria</taxon>
        <taxon>Bacillati</taxon>
        <taxon>Bacillota</taxon>
        <taxon>Clostridia</taxon>
        <taxon>Lachnospirales</taxon>
        <taxon>Lachnospiraceae</taxon>
        <taxon>Agathobacter</taxon>
    </lineage>
</organism>
<evidence type="ECO:0000256" key="2">
    <source>
        <dbReference type="ARBA" id="ARBA00022971"/>
    </source>
</evidence>
<accession>A0A174N8C7</accession>
<dbReference type="Pfam" id="PF03389">
    <property type="entry name" value="MobA_MobL"/>
    <property type="match status" value="1"/>
</dbReference>
<name>A0A174N8C7_9FIRM</name>
<dbReference type="AlphaFoldDB" id="A0A174N8C7"/>
<dbReference type="InterPro" id="IPR005053">
    <property type="entry name" value="MobA_MobL"/>
</dbReference>
<gene>
    <name evidence="4" type="ORF">ERS852497_02878</name>
</gene>
<dbReference type="Proteomes" id="UP000095602">
    <property type="component" value="Unassembled WGS sequence"/>
</dbReference>
<sequence>MPRNSFVQMSKLHNVRGRIYYISSDKKQENLYAVYETTDRKFWTELAKCNQAEFKKSGTEGKCIEAREFIIALPESFVDYPPDGLLKYMTDKFKSRYGVDCIAALHHNKRKTNYHIHLIFAERNYLDEPIEKIATRNMFYDEKGNHVRTKKEILDENGTIRKRCKVIKKGEVYERQMFTIKDARFKQEHFLDEVKVFYTDVINGLVKDEKEKLSAFKRGDVYLATKKIGKNNPKADKITLNNKVIQDWNRTVDHALVSGMERKEILKVKQEQISTPIKESIHKYGNHPELLFMIIFRAIELLKELIKLLIQK</sequence>
<proteinExistence type="inferred from homology"/>
<comment type="similarity">
    <text evidence="1">Belongs to the MobA/MobL family.</text>
</comment>
<dbReference type="RefSeq" id="WP_306723161.1">
    <property type="nucleotide sequence ID" value="NZ_CZAJ01000049.1"/>
</dbReference>